<dbReference type="InterPro" id="IPR036397">
    <property type="entry name" value="RNaseH_sf"/>
</dbReference>
<gene>
    <name evidence="2" type="ORF">E6C55_33150</name>
</gene>
<dbReference type="NCBIfam" id="NF033545">
    <property type="entry name" value="transpos_IS630"/>
    <property type="match status" value="1"/>
</dbReference>
<dbReference type="Proteomes" id="UP000310636">
    <property type="component" value="Unassembled WGS sequence"/>
</dbReference>
<organism evidence="2 3">
    <name type="scientific">Cohnella fermenti</name>
    <dbReference type="NCBI Taxonomy" id="2565925"/>
    <lineage>
        <taxon>Bacteria</taxon>
        <taxon>Bacillati</taxon>
        <taxon>Bacillota</taxon>
        <taxon>Bacilli</taxon>
        <taxon>Bacillales</taxon>
        <taxon>Paenibacillaceae</taxon>
        <taxon>Cohnella</taxon>
    </lineage>
</organism>
<dbReference type="AlphaFoldDB" id="A0A4S4BEU0"/>
<dbReference type="GO" id="GO:0003676">
    <property type="term" value="F:nucleic acid binding"/>
    <property type="evidence" value="ECO:0007669"/>
    <property type="project" value="InterPro"/>
</dbReference>
<dbReference type="OrthoDB" id="2375382at2"/>
<feature type="domain" description="Tc1-like transposase DDE" evidence="1">
    <location>
        <begin position="191"/>
        <end position="339"/>
    </location>
</feature>
<dbReference type="Pfam" id="PF13358">
    <property type="entry name" value="DDE_3"/>
    <property type="match status" value="1"/>
</dbReference>
<proteinExistence type="predicted"/>
<dbReference type="EMBL" id="SSOB01000106">
    <property type="protein sequence ID" value="THF72373.1"/>
    <property type="molecule type" value="Genomic_DNA"/>
</dbReference>
<protein>
    <submittedName>
        <fullName evidence="2">IS630 family transposase</fullName>
    </submittedName>
</protein>
<accession>A0A4S4BEU0</accession>
<dbReference type="InterPro" id="IPR038717">
    <property type="entry name" value="Tc1-like_DDE_dom"/>
</dbReference>
<reference evidence="2 3" key="1">
    <citation type="submission" date="2019-04" db="EMBL/GenBank/DDBJ databases">
        <title>Cohnella sp. nov. isolated from preserved vegetables.</title>
        <authorList>
            <person name="Lin S.-Y."/>
            <person name="Hung M.-H."/>
            <person name="Young C.-C."/>
        </authorList>
    </citation>
    <scope>NUCLEOTIDE SEQUENCE [LARGE SCALE GENOMIC DNA]</scope>
    <source>
        <strain evidence="2 3">CC-MHH1044</strain>
    </source>
</reference>
<dbReference type="Pfam" id="PF13565">
    <property type="entry name" value="HTH_32"/>
    <property type="match status" value="1"/>
</dbReference>
<keyword evidence="3" id="KW-1185">Reference proteome</keyword>
<name>A0A4S4BEU0_9BACL</name>
<dbReference type="Gene3D" id="3.30.420.10">
    <property type="entry name" value="Ribonuclease H-like superfamily/Ribonuclease H"/>
    <property type="match status" value="1"/>
</dbReference>
<dbReference type="SUPFAM" id="SSF46689">
    <property type="entry name" value="Homeodomain-like"/>
    <property type="match status" value="1"/>
</dbReference>
<evidence type="ECO:0000313" key="2">
    <source>
        <dbReference type="EMBL" id="THF72373.1"/>
    </source>
</evidence>
<evidence type="ECO:0000313" key="3">
    <source>
        <dbReference type="Proteomes" id="UP000310636"/>
    </source>
</evidence>
<evidence type="ECO:0000259" key="1">
    <source>
        <dbReference type="Pfam" id="PF13358"/>
    </source>
</evidence>
<sequence>MKKRQVIGMERIHLTTKQRKSVKKMMLGQKTEYRLKLRATIIWGLAMENKSQAEVANETGVSTKTVRKWQRRFIDHGICGLEDAPRSGAPVTFDAVERCEVIAIACDKPEHYGLSGQTFWTYDTLTEVVHAQVKGPIMSRTTIWRTLDEHELKPHRHAMWLHSKDPLFKEKVNDIVGLYHTELPDDVILCCVDEKSGMQANEKIYETQLPQVRKAGRVEFEYIRHGTQTLISSFDVKTGHVLATCGDGRKAEDLLAFMERVAQTYREYRKIIIIWDNLNIHHEGPTEHWAAFNAKHGNKFEFHFTPVHASWVNQIEIFYSILTKRILRNGSFNSKDELKSKVMAFIYRWNQIEAHPFRWTFRGYPTQDQEAT</sequence>
<dbReference type="RefSeq" id="WP_136374112.1">
    <property type="nucleotide sequence ID" value="NZ_SSOB01000106.1"/>
</dbReference>
<dbReference type="InterPro" id="IPR047655">
    <property type="entry name" value="Transpos_IS630-like"/>
</dbReference>
<dbReference type="InterPro" id="IPR009057">
    <property type="entry name" value="Homeodomain-like_sf"/>
</dbReference>
<comment type="caution">
    <text evidence="2">The sequence shown here is derived from an EMBL/GenBank/DDBJ whole genome shotgun (WGS) entry which is preliminary data.</text>
</comment>